<evidence type="ECO:0000259" key="4">
    <source>
        <dbReference type="PROSITE" id="PS50932"/>
    </source>
</evidence>
<dbReference type="Proteomes" id="UP000644875">
    <property type="component" value="Unassembled WGS sequence"/>
</dbReference>
<dbReference type="PROSITE" id="PS50932">
    <property type="entry name" value="HTH_LACI_2"/>
    <property type="match status" value="1"/>
</dbReference>
<dbReference type="InterPro" id="IPR028082">
    <property type="entry name" value="Peripla_BP_I"/>
</dbReference>
<accession>A0A934P8X3</accession>
<name>A0A934P8X3_9STRE</name>
<dbReference type="Gene3D" id="1.10.260.40">
    <property type="entry name" value="lambda repressor-like DNA-binding domains"/>
    <property type="match status" value="1"/>
</dbReference>
<dbReference type="RefSeq" id="WP_199567210.1">
    <property type="nucleotide sequence ID" value="NZ_JAENBP010000001.1"/>
</dbReference>
<dbReference type="Pfam" id="PF13377">
    <property type="entry name" value="Peripla_BP_3"/>
    <property type="match status" value="1"/>
</dbReference>
<protein>
    <submittedName>
        <fullName evidence="5">LacI family DNA-binding transcriptional regulator</fullName>
    </submittedName>
</protein>
<keyword evidence="3" id="KW-0804">Transcription</keyword>
<dbReference type="GO" id="GO:0003700">
    <property type="term" value="F:DNA-binding transcription factor activity"/>
    <property type="evidence" value="ECO:0007669"/>
    <property type="project" value="TreeGrafter"/>
</dbReference>
<dbReference type="InterPro" id="IPR000843">
    <property type="entry name" value="HTH_LacI"/>
</dbReference>
<dbReference type="PANTHER" id="PTHR30146">
    <property type="entry name" value="LACI-RELATED TRANSCRIPTIONAL REPRESSOR"/>
    <property type="match status" value="1"/>
</dbReference>
<proteinExistence type="predicted"/>
<dbReference type="SUPFAM" id="SSF53822">
    <property type="entry name" value="Periplasmic binding protein-like I"/>
    <property type="match status" value="1"/>
</dbReference>
<evidence type="ECO:0000313" key="6">
    <source>
        <dbReference type="Proteomes" id="UP000644875"/>
    </source>
</evidence>
<evidence type="ECO:0000256" key="1">
    <source>
        <dbReference type="ARBA" id="ARBA00023015"/>
    </source>
</evidence>
<dbReference type="Gene3D" id="3.40.50.2300">
    <property type="match status" value="2"/>
</dbReference>
<dbReference type="SMART" id="SM00354">
    <property type="entry name" value="HTH_LACI"/>
    <property type="match status" value="1"/>
</dbReference>
<dbReference type="PROSITE" id="PS00356">
    <property type="entry name" value="HTH_LACI_1"/>
    <property type="match status" value="1"/>
</dbReference>
<feature type="domain" description="HTH lacI-type" evidence="4">
    <location>
        <begin position="2"/>
        <end position="56"/>
    </location>
</feature>
<evidence type="ECO:0000256" key="2">
    <source>
        <dbReference type="ARBA" id="ARBA00023125"/>
    </source>
</evidence>
<gene>
    <name evidence="5" type="ORF">JHK64_01405</name>
</gene>
<evidence type="ECO:0000313" key="5">
    <source>
        <dbReference type="EMBL" id="MBJ8349286.1"/>
    </source>
</evidence>
<dbReference type="SUPFAM" id="SSF47413">
    <property type="entry name" value="lambda repressor-like DNA-binding domains"/>
    <property type="match status" value="1"/>
</dbReference>
<evidence type="ECO:0000256" key="3">
    <source>
        <dbReference type="ARBA" id="ARBA00023163"/>
    </source>
</evidence>
<keyword evidence="2 5" id="KW-0238">DNA-binding</keyword>
<reference evidence="5 6" key="1">
    <citation type="journal article" date="2021" name="Int. J. Syst. Evol. Microbiol.">
        <title>Streptococcus vicugnae sp. nov., isolated from faeces of alpacas (Vicugna pacos) and cattle (Bos taurus), Streptococcus zalophi sp. nov., and Streptococcus pacificus sp. nov., isolated from respiratory tract of California sea lions (Zalophus californianus).</title>
        <authorList>
            <person name="Volokhov D.V."/>
            <person name="Zagorodnyaya T.A."/>
            <person name="Shen Z."/>
            <person name="Blom J."/>
            <person name="Furtak V.A."/>
            <person name="Eisenberg T."/>
            <person name="Fan P."/>
            <person name="Jeong K.C."/>
            <person name="Gao Y."/>
            <person name="Zhang S."/>
            <person name="Amselle M."/>
        </authorList>
    </citation>
    <scope>NUCLEOTIDE SEQUENCE [LARGE SCALE GENOMIC DNA]</scope>
    <source>
        <strain evidence="6">CSL7508-lung</strain>
    </source>
</reference>
<dbReference type="CDD" id="cd01392">
    <property type="entry name" value="HTH_LacI"/>
    <property type="match status" value="1"/>
</dbReference>
<dbReference type="EMBL" id="JAENBP010000001">
    <property type="protein sequence ID" value="MBJ8349286.1"/>
    <property type="molecule type" value="Genomic_DNA"/>
</dbReference>
<sequence>MATIKDIAKAAKVSIATVSRVLSQDDTLSVSPKTREKILTAAEKLNYTKHQKNSKKNGQKKTIAILQWYSEQEELNDLYYYAIRVGIEKRAQELGYDILRFFNNAIFSIDTNIAGILAIGKFSQKQIEKLEKITSTLIFVDSDTLNYGYSCVTTDFDSSVINTIDYFLNKNLSDIGMIAGEESTSDGLEHLIDQRFRTFKNYMSELGIYKAKSVYVGPFSTQSGYNLMQKAIQELGNELPQAFFIANDTLAVGALKALQEAKIAVPERVSLIAFNDTPITKQVFPALSSVTVYTEEMGKIAVDLMTQTLSPNPPKIASMVRLATKLTIRDSCL</sequence>
<dbReference type="InterPro" id="IPR010982">
    <property type="entry name" value="Lambda_DNA-bd_dom_sf"/>
</dbReference>
<dbReference type="Pfam" id="PF00356">
    <property type="entry name" value="LacI"/>
    <property type="match status" value="1"/>
</dbReference>
<dbReference type="PRINTS" id="PR00036">
    <property type="entry name" value="HTHLACI"/>
</dbReference>
<dbReference type="InterPro" id="IPR046335">
    <property type="entry name" value="LacI/GalR-like_sensor"/>
</dbReference>
<organism evidence="5 6">
    <name type="scientific">Streptococcus zalophi</name>
    <dbReference type="NCBI Taxonomy" id="640031"/>
    <lineage>
        <taxon>Bacteria</taxon>
        <taxon>Bacillati</taxon>
        <taxon>Bacillota</taxon>
        <taxon>Bacilli</taxon>
        <taxon>Lactobacillales</taxon>
        <taxon>Streptococcaceae</taxon>
        <taxon>Streptococcus</taxon>
    </lineage>
</organism>
<keyword evidence="6" id="KW-1185">Reference proteome</keyword>
<dbReference type="AlphaFoldDB" id="A0A934P8X3"/>
<keyword evidence="1" id="KW-0805">Transcription regulation</keyword>
<comment type="caution">
    <text evidence="5">The sequence shown here is derived from an EMBL/GenBank/DDBJ whole genome shotgun (WGS) entry which is preliminary data.</text>
</comment>
<dbReference type="CDD" id="cd01544">
    <property type="entry name" value="PBP1_GalR"/>
    <property type="match status" value="1"/>
</dbReference>
<dbReference type="GO" id="GO:0000976">
    <property type="term" value="F:transcription cis-regulatory region binding"/>
    <property type="evidence" value="ECO:0007669"/>
    <property type="project" value="TreeGrafter"/>
</dbReference>
<dbReference type="PANTHER" id="PTHR30146:SF149">
    <property type="entry name" value="HTH-TYPE TRANSCRIPTIONAL REGULATOR EBGR"/>
    <property type="match status" value="1"/>
</dbReference>